<dbReference type="GO" id="GO:0016651">
    <property type="term" value="F:oxidoreductase activity, acting on NAD(P)H"/>
    <property type="evidence" value="ECO:0007669"/>
    <property type="project" value="UniProtKB-ARBA"/>
</dbReference>
<evidence type="ECO:0000313" key="3">
    <source>
        <dbReference type="EMBL" id="AMV67016.1"/>
    </source>
</evidence>
<dbReference type="InterPro" id="IPR029039">
    <property type="entry name" value="Flavoprotein-like_sf"/>
</dbReference>
<accession>A0A0R2HVJ0</accession>
<dbReference type="SUPFAM" id="SSF52218">
    <property type="entry name" value="Flavoproteins"/>
    <property type="match status" value="1"/>
</dbReference>
<dbReference type="Pfam" id="PF12682">
    <property type="entry name" value="Flavodoxin_4"/>
    <property type="match status" value="1"/>
</dbReference>
<dbReference type="Proteomes" id="UP000076244">
    <property type="component" value="Chromosome"/>
</dbReference>
<evidence type="ECO:0000313" key="2">
    <source>
        <dbReference type="EMBL" id="AMV63093.1"/>
    </source>
</evidence>
<dbReference type="OrthoDB" id="9806505at2"/>
<organism evidence="2 5">
    <name type="scientific">Pediococcus damnosus</name>
    <dbReference type="NCBI Taxonomy" id="51663"/>
    <lineage>
        <taxon>Bacteria</taxon>
        <taxon>Bacillati</taxon>
        <taxon>Bacillota</taxon>
        <taxon>Bacilli</taxon>
        <taxon>Lactobacillales</taxon>
        <taxon>Lactobacillaceae</taxon>
        <taxon>Pediococcus</taxon>
    </lineage>
</organism>
<dbReference type="GeneID" id="57276417"/>
<evidence type="ECO:0000313" key="4">
    <source>
        <dbReference type="Proteomes" id="UP000076244"/>
    </source>
</evidence>
<proteinExistence type="predicted"/>
<dbReference type="PANTHER" id="PTHR39201:SF1">
    <property type="entry name" value="FLAVODOXIN-LIKE DOMAIN-CONTAINING PROTEIN"/>
    <property type="match status" value="1"/>
</dbReference>
<dbReference type="RefSeq" id="WP_081036065.1">
    <property type="nucleotide sequence ID" value="NZ_BAAAXI010000186.1"/>
</dbReference>
<dbReference type="PANTHER" id="PTHR39201">
    <property type="entry name" value="EXPORTED PROTEIN-RELATED"/>
    <property type="match status" value="1"/>
</dbReference>
<dbReference type="Proteomes" id="UP000076405">
    <property type="component" value="Chromosome"/>
</dbReference>
<dbReference type="EMBL" id="CP012275">
    <property type="protein sequence ID" value="AMV63093.1"/>
    <property type="molecule type" value="Genomic_DNA"/>
</dbReference>
<reference evidence="4 5" key="1">
    <citation type="journal article" date="2016" name="PLoS ONE">
        <title>The Identification of Novel Diagnostic Marker Genes for the Detection of Beer Spoiling Pediococcus damnosus Strains Using the BlAst Diagnostic Gene findEr.</title>
        <authorList>
            <person name="Behr J."/>
            <person name="Geissler A.J."/>
            <person name="Schmid J."/>
            <person name="Zehe A."/>
            <person name="Vogel R.F."/>
        </authorList>
    </citation>
    <scope>NUCLEOTIDE SEQUENCE [LARGE SCALE GENOMIC DNA]</scope>
    <source>
        <strain evidence="2 5">TMW 2.1533</strain>
        <strain evidence="3 4">TMW 2.1535</strain>
    </source>
</reference>
<evidence type="ECO:0000313" key="5">
    <source>
        <dbReference type="Proteomes" id="UP000076405"/>
    </source>
</evidence>
<dbReference type="GO" id="GO:0010181">
    <property type="term" value="F:FMN binding"/>
    <property type="evidence" value="ECO:0007669"/>
    <property type="project" value="InterPro"/>
</dbReference>
<evidence type="ECO:0000259" key="1">
    <source>
        <dbReference type="Pfam" id="PF12682"/>
    </source>
</evidence>
<gene>
    <name evidence="2" type="ORF">ADU70_1613</name>
    <name evidence="3" type="ORF">ADU72_1083</name>
</gene>
<dbReference type="EMBL" id="CP012288">
    <property type="protein sequence ID" value="AMV67016.1"/>
    <property type="molecule type" value="Genomic_DNA"/>
</dbReference>
<sequence length="181" mass="20281">MEMGNVPVVVYFSHNGETLLDGKHQQVSFGNTEVVAKAIAQVVDGELVQLIPKQAYPVDYQATLARAKQEMKFEQSPEIGSIKHDFQNEDVIYLGYPIWWGALPMVIQTFLQQVDLRGKSVYPFCTHEGSGFGRSFQELQELLPESDVQKGLAVRGSRVTCAQCAVNNWLGKKGEKYVSKR</sequence>
<protein>
    <submittedName>
        <fullName evidence="2">Flavodoxin</fullName>
    </submittedName>
</protein>
<dbReference type="InterPro" id="IPR008254">
    <property type="entry name" value="Flavodoxin/NO_synth"/>
</dbReference>
<keyword evidence="4" id="KW-1185">Reference proteome</keyword>
<dbReference type="KEGG" id="pdm:ADU72_1083"/>
<feature type="domain" description="Flavodoxin-like" evidence="1">
    <location>
        <begin position="29"/>
        <end position="170"/>
    </location>
</feature>
<name>A0A0R2HVJ0_9LACO</name>
<dbReference type="Gene3D" id="3.40.50.360">
    <property type="match status" value="1"/>
</dbReference>
<dbReference type="AlphaFoldDB" id="A0A0R2HVJ0"/>